<sequence>MVHDRNARPSFRSCYAAQSGSSTGTDFVAAVDVGEASQMAIG</sequence>
<name>A0A392UHK3_9FABA</name>
<dbReference type="Proteomes" id="UP000265520">
    <property type="component" value="Unassembled WGS sequence"/>
</dbReference>
<evidence type="ECO:0000313" key="2">
    <source>
        <dbReference type="EMBL" id="MCI72932.1"/>
    </source>
</evidence>
<dbReference type="EMBL" id="LXQA010828165">
    <property type="protein sequence ID" value="MCI72932.1"/>
    <property type="molecule type" value="Genomic_DNA"/>
</dbReference>
<evidence type="ECO:0000256" key="1">
    <source>
        <dbReference type="SAM" id="MobiDB-lite"/>
    </source>
</evidence>
<comment type="caution">
    <text evidence="2">The sequence shown here is derived from an EMBL/GenBank/DDBJ whole genome shotgun (WGS) entry which is preliminary data.</text>
</comment>
<feature type="region of interest" description="Disordered" evidence="1">
    <location>
        <begin position="1"/>
        <end position="22"/>
    </location>
</feature>
<dbReference type="AlphaFoldDB" id="A0A392UHK3"/>
<organism evidence="2 3">
    <name type="scientific">Trifolium medium</name>
    <dbReference type="NCBI Taxonomy" id="97028"/>
    <lineage>
        <taxon>Eukaryota</taxon>
        <taxon>Viridiplantae</taxon>
        <taxon>Streptophyta</taxon>
        <taxon>Embryophyta</taxon>
        <taxon>Tracheophyta</taxon>
        <taxon>Spermatophyta</taxon>
        <taxon>Magnoliopsida</taxon>
        <taxon>eudicotyledons</taxon>
        <taxon>Gunneridae</taxon>
        <taxon>Pentapetalae</taxon>
        <taxon>rosids</taxon>
        <taxon>fabids</taxon>
        <taxon>Fabales</taxon>
        <taxon>Fabaceae</taxon>
        <taxon>Papilionoideae</taxon>
        <taxon>50 kb inversion clade</taxon>
        <taxon>NPAAA clade</taxon>
        <taxon>Hologalegina</taxon>
        <taxon>IRL clade</taxon>
        <taxon>Trifolieae</taxon>
        <taxon>Trifolium</taxon>
    </lineage>
</organism>
<keyword evidence="3" id="KW-1185">Reference proteome</keyword>
<protein>
    <submittedName>
        <fullName evidence="2">Uncharacterized protein</fullName>
    </submittedName>
</protein>
<accession>A0A392UHK3</accession>
<feature type="non-terminal residue" evidence="2">
    <location>
        <position position="42"/>
    </location>
</feature>
<evidence type="ECO:0000313" key="3">
    <source>
        <dbReference type="Proteomes" id="UP000265520"/>
    </source>
</evidence>
<reference evidence="2 3" key="1">
    <citation type="journal article" date="2018" name="Front. Plant Sci.">
        <title>Red Clover (Trifolium pratense) and Zigzag Clover (T. medium) - A Picture of Genomic Similarities and Differences.</title>
        <authorList>
            <person name="Dluhosova J."/>
            <person name="Istvanek J."/>
            <person name="Nedelnik J."/>
            <person name="Repkova J."/>
        </authorList>
    </citation>
    <scope>NUCLEOTIDE SEQUENCE [LARGE SCALE GENOMIC DNA]</scope>
    <source>
        <strain evidence="3">cv. 10/8</strain>
        <tissue evidence="2">Leaf</tissue>
    </source>
</reference>
<proteinExistence type="predicted"/>